<dbReference type="GO" id="GO:0005770">
    <property type="term" value="C:late endosome"/>
    <property type="evidence" value="ECO:0007669"/>
    <property type="project" value="TreeGrafter"/>
</dbReference>
<proteinExistence type="inferred from homology"/>
<dbReference type="Pfam" id="PF23556">
    <property type="entry name" value="TPR_Vps41"/>
    <property type="match status" value="1"/>
</dbReference>
<dbReference type="Proteomes" id="UP000187209">
    <property type="component" value="Unassembled WGS sequence"/>
</dbReference>
<feature type="domain" description="Vacuolar protein sorting-associated protein 8 central" evidence="3">
    <location>
        <begin position="543"/>
        <end position="682"/>
    </location>
</feature>
<dbReference type="GO" id="GO:0030897">
    <property type="term" value="C:HOPS complex"/>
    <property type="evidence" value="ECO:0007669"/>
    <property type="project" value="TreeGrafter"/>
</dbReference>
<dbReference type="Gene3D" id="2.130.10.10">
    <property type="entry name" value="YVTN repeat-like/Quinoprotein amine dehydrogenase"/>
    <property type="match status" value="1"/>
</dbReference>
<name>A0A1R2BHH1_9CILI</name>
<gene>
    <name evidence="4" type="ORF">SteCoe_24648</name>
</gene>
<dbReference type="EMBL" id="MPUH01000653">
    <property type="protein sequence ID" value="OMJ76085.1"/>
    <property type="molecule type" value="Genomic_DNA"/>
</dbReference>
<dbReference type="PROSITE" id="PS50082">
    <property type="entry name" value="WD_REPEATS_2"/>
    <property type="match status" value="1"/>
</dbReference>
<organism evidence="4 5">
    <name type="scientific">Stentor coeruleus</name>
    <dbReference type="NCBI Taxonomy" id="5963"/>
    <lineage>
        <taxon>Eukaryota</taxon>
        <taxon>Sar</taxon>
        <taxon>Alveolata</taxon>
        <taxon>Ciliophora</taxon>
        <taxon>Postciliodesmatophora</taxon>
        <taxon>Heterotrichea</taxon>
        <taxon>Heterotrichida</taxon>
        <taxon>Stentoridae</taxon>
        <taxon>Stentor</taxon>
    </lineage>
</organism>
<dbReference type="OrthoDB" id="289913at2759"/>
<dbReference type="Pfam" id="PF23410">
    <property type="entry name" value="Beta-prop_VPS8"/>
    <property type="match status" value="1"/>
</dbReference>
<dbReference type="GO" id="GO:0034058">
    <property type="term" value="P:endosomal vesicle fusion"/>
    <property type="evidence" value="ECO:0007669"/>
    <property type="project" value="TreeGrafter"/>
</dbReference>
<evidence type="ECO:0000313" key="5">
    <source>
        <dbReference type="Proteomes" id="UP000187209"/>
    </source>
</evidence>
<comment type="caution">
    <text evidence="4">The sequence shown here is derived from an EMBL/GenBank/DDBJ whole genome shotgun (WGS) entry which is preliminary data.</text>
</comment>
<protein>
    <recommendedName>
        <fullName evidence="3">Vacuolar protein sorting-associated protein 8 central domain-containing protein</fullName>
    </recommendedName>
</protein>
<evidence type="ECO:0000256" key="1">
    <source>
        <dbReference type="ARBA" id="ARBA00009422"/>
    </source>
</evidence>
<feature type="repeat" description="WD" evidence="2">
    <location>
        <begin position="166"/>
        <end position="200"/>
    </location>
</feature>
<dbReference type="AlphaFoldDB" id="A0A1R2BHH1"/>
<dbReference type="InterPro" id="IPR025941">
    <property type="entry name" value="Vps8_central_dom"/>
</dbReference>
<sequence length="1219" mass="139996">MEEFEGYDVMMLEEILYEGIETREKDEVPVVPSFVFRFTQNPEESPLEDQEKLEKLLLGQPLTSKKVQESYDPLDLVQIKEFQDMSFTDKQLHNYLNDKRQYQSVKLPTFHAYPIKDLSPQLSIPTVLRLTPSYLIVGNAYGVLNIYTHGIQELKTLQSSKAFGSVTSIDLSPDDNYLITGYSGGQICLWDFKTCSLLRANNSFHNTSITSFKFWKGPLSAISSDSSGKVLLIEYSKNFLSIGVNSTNILKGEIGLVADIQVLIPETEDHALDSYTICAIGGAKGVVLYTLTPDIGCFYTIPRPESAKESVLPVLAWKYVQANNNQKMYSLTVAWGTSLQVYNVKFAIPEGIELCVSLEFQNPVLGLSWMTNEVLFVSSYRKDMIVKPFSQEIIGENSRSFEIVTRSIPKDGGFVLAKSIEGVERKTLVIGNKEAQYIDLLTWSQCIDELSNSGEWLDVLGFGLDLNSKNYPSHYGYPESTEELRNILEQLITIYVKVGTIAWMHKISNTIEFCVEIGSLDILFNMLLDFFVDYGGKENMDYFVNTLEPYVIAGRIKKIPSIVMGKLMAYYLRKDIPETIEKILLNLVPESIDTDQVLPIIREYKLLSAGIVVYSKLEDFLQPIVMIFSVFSEEKDLVKKKLFYYKLLWYMKMCLKGEVFLGRHIPETILSDILINITNWFLESTFFEAAVKQDIVCMLKVIWEFFPNDIENSSEIIDKILVACENNSYHMLQFSIFVGRLIEKCDILLSYTTAVAVCKQLLIVKTEVENIPVGGSDIIAYINNITYGEQNRLAFSEYSLAEISNTLLKILKKFSKHDDQVVTALLSLADNTQHTLVKVYLQDLQQNYIKSLNTLIYCSKEQEKRYIFEWLNGKFQESSQEKLKSEVIEFLGMLVEIDSDKTAHLVRDWYQNSHSFIIKKLDNAPLLQLKYLGELLKDQFDKDLILRYVKLLCQHSPSKVLKFLKSRDFEYFEESLKICTEYQVTEAEAYLNERLGAVKEALDLWVDKLMIIREDLSRKMRKKERDLGDQILELGNGIKKYGKVCVRNSTALDTTELSDFWFNIFKICLDCFVLFKEFFYLYPQLEPTMHSSVNYILSHMLEHVDLDQIIECISKDYEEFPFKHIRDNIIEVLERHNHQKTIITHALKLIKEDTASNISHLYSSRLEGHASDFFLCRSCGKKISSLTGSVYIFACGHVFHKRCQEIPACLICNDGQFNS</sequence>
<evidence type="ECO:0000256" key="2">
    <source>
        <dbReference type="PROSITE-ProRule" id="PRU00221"/>
    </source>
</evidence>
<evidence type="ECO:0000313" key="4">
    <source>
        <dbReference type="EMBL" id="OMJ76085.1"/>
    </source>
</evidence>
<keyword evidence="5" id="KW-1185">Reference proteome</keyword>
<dbReference type="Pfam" id="PF12816">
    <property type="entry name" value="TPR_Vps8"/>
    <property type="match status" value="1"/>
</dbReference>
<comment type="similarity">
    <text evidence="1">Belongs to the VPS8 family.</text>
</comment>
<dbReference type="PANTHER" id="PTHR12616">
    <property type="entry name" value="VACUOLAR PROTEIN SORTING VPS41"/>
    <property type="match status" value="1"/>
</dbReference>
<dbReference type="InterPro" id="IPR045111">
    <property type="entry name" value="Vps41/Vps8"/>
</dbReference>
<reference evidence="4 5" key="1">
    <citation type="submission" date="2016-11" db="EMBL/GenBank/DDBJ databases">
        <title>The macronuclear genome of Stentor coeruleus: a giant cell with tiny introns.</title>
        <authorList>
            <person name="Slabodnick M."/>
            <person name="Ruby J.G."/>
            <person name="Reiff S.B."/>
            <person name="Swart E.C."/>
            <person name="Gosai S."/>
            <person name="Prabakaran S."/>
            <person name="Witkowska E."/>
            <person name="Larue G.E."/>
            <person name="Fisher S."/>
            <person name="Freeman R.M."/>
            <person name="Gunawardena J."/>
            <person name="Chu W."/>
            <person name="Stover N.A."/>
            <person name="Gregory B.D."/>
            <person name="Nowacki M."/>
            <person name="Derisi J."/>
            <person name="Roy S.W."/>
            <person name="Marshall W.F."/>
            <person name="Sood P."/>
        </authorList>
    </citation>
    <scope>NUCLEOTIDE SEQUENCE [LARGE SCALE GENOMIC DNA]</scope>
    <source>
        <strain evidence="4">WM001</strain>
    </source>
</reference>
<dbReference type="SUPFAM" id="SSF50978">
    <property type="entry name" value="WD40 repeat-like"/>
    <property type="match status" value="1"/>
</dbReference>
<dbReference type="GO" id="GO:0006623">
    <property type="term" value="P:protein targeting to vacuole"/>
    <property type="evidence" value="ECO:0007669"/>
    <property type="project" value="InterPro"/>
</dbReference>
<dbReference type="SMART" id="SM00320">
    <property type="entry name" value="WD40"/>
    <property type="match status" value="2"/>
</dbReference>
<accession>A0A1R2BHH1</accession>
<dbReference type="InterPro" id="IPR036322">
    <property type="entry name" value="WD40_repeat_dom_sf"/>
</dbReference>
<evidence type="ECO:0000259" key="3">
    <source>
        <dbReference type="Pfam" id="PF12816"/>
    </source>
</evidence>
<dbReference type="PANTHER" id="PTHR12616:SF8">
    <property type="entry name" value="VACUOLAR PROTEIN SORTING-ASSOCIATED PROTEIN 8 HOMOLOG"/>
    <property type="match status" value="1"/>
</dbReference>
<dbReference type="InterPro" id="IPR001680">
    <property type="entry name" value="WD40_rpt"/>
</dbReference>
<dbReference type="InterPro" id="IPR015943">
    <property type="entry name" value="WD40/YVTN_repeat-like_dom_sf"/>
</dbReference>
<keyword evidence="2" id="KW-0853">WD repeat</keyword>